<keyword evidence="1" id="KW-0805">Transcription regulation</keyword>
<dbReference type="OrthoDB" id="9809462at2"/>
<dbReference type="InterPro" id="IPR019888">
    <property type="entry name" value="Tscrpt_reg_AsnC-like"/>
</dbReference>
<dbReference type="PANTHER" id="PTHR30154:SF53">
    <property type="entry name" value="HTH-TYPE TRANSCRIPTIONAL REGULATOR LRPC"/>
    <property type="match status" value="1"/>
</dbReference>
<dbReference type="InterPro" id="IPR011008">
    <property type="entry name" value="Dimeric_a/b-barrel"/>
</dbReference>
<dbReference type="Pfam" id="PF01037">
    <property type="entry name" value="AsnC_trans_reg"/>
    <property type="match status" value="1"/>
</dbReference>
<sequence length="152" mass="16463">MDAKLRLDAIGRTLVLALQENARASYAELGRLVGLSPPAVAERVKRLEDQGVIKGFRAEIDRGRLGYAMSAFVRLRCRAETFPAVEAFARTVTEVVECHEVAGEDAYVFKVVARSIQHLDEILLRLAAFGATTSSLILSSPVAGRVLPPAGE</sequence>
<protein>
    <recommendedName>
        <fullName evidence="4">HTH asnC-type domain-containing protein</fullName>
    </recommendedName>
</protein>
<dbReference type="Gene3D" id="3.30.70.920">
    <property type="match status" value="1"/>
</dbReference>
<evidence type="ECO:0000256" key="3">
    <source>
        <dbReference type="ARBA" id="ARBA00023163"/>
    </source>
</evidence>
<evidence type="ECO:0000313" key="5">
    <source>
        <dbReference type="EMBL" id="KGM30843.1"/>
    </source>
</evidence>
<dbReference type="InterPro" id="IPR000485">
    <property type="entry name" value="AsnC-type_HTH_dom"/>
</dbReference>
<dbReference type="SUPFAM" id="SSF54909">
    <property type="entry name" value="Dimeric alpha+beta barrel"/>
    <property type="match status" value="1"/>
</dbReference>
<dbReference type="AlphaFoldDB" id="A0A0A0CZA3"/>
<dbReference type="InterPro" id="IPR019885">
    <property type="entry name" value="Tscrpt_reg_HTH_AsnC-type_CS"/>
</dbReference>
<keyword evidence="2" id="KW-0238">DNA-binding</keyword>
<dbReference type="GO" id="GO:0043200">
    <property type="term" value="P:response to amino acid"/>
    <property type="evidence" value="ECO:0007669"/>
    <property type="project" value="TreeGrafter"/>
</dbReference>
<evidence type="ECO:0000259" key="4">
    <source>
        <dbReference type="PROSITE" id="PS50956"/>
    </source>
</evidence>
<dbReference type="PROSITE" id="PS50956">
    <property type="entry name" value="HTH_ASNC_2"/>
    <property type="match status" value="1"/>
</dbReference>
<dbReference type="PRINTS" id="PR00033">
    <property type="entry name" value="HTHASNC"/>
</dbReference>
<feature type="domain" description="HTH asnC-type" evidence="4">
    <location>
        <begin position="7"/>
        <end position="68"/>
    </location>
</feature>
<dbReference type="Gene3D" id="1.10.10.10">
    <property type="entry name" value="Winged helix-like DNA-binding domain superfamily/Winged helix DNA-binding domain"/>
    <property type="match status" value="1"/>
</dbReference>
<proteinExistence type="predicted"/>
<gene>
    <name evidence="5" type="ORF">P409_30645</name>
</gene>
<dbReference type="GO" id="GO:0043565">
    <property type="term" value="F:sequence-specific DNA binding"/>
    <property type="evidence" value="ECO:0007669"/>
    <property type="project" value="InterPro"/>
</dbReference>
<dbReference type="PROSITE" id="PS00519">
    <property type="entry name" value="HTH_ASNC_1"/>
    <property type="match status" value="1"/>
</dbReference>
<name>A0A0A0CZA3_9PROT</name>
<evidence type="ECO:0000313" key="6">
    <source>
        <dbReference type="Proteomes" id="UP000029995"/>
    </source>
</evidence>
<evidence type="ECO:0000256" key="1">
    <source>
        <dbReference type="ARBA" id="ARBA00023015"/>
    </source>
</evidence>
<dbReference type="EMBL" id="JANX01000676">
    <property type="protein sequence ID" value="KGM30843.1"/>
    <property type="molecule type" value="Genomic_DNA"/>
</dbReference>
<dbReference type="GO" id="GO:0005829">
    <property type="term" value="C:cytosol"/>
    <property type="evidence" value="ECO:0007669"/>
    <property type="project" value="TreeGrafter"/>
</dbReference>
<dbReference type="InterPro" id="IPR036390">
    <property type="entry name" value="WH_DNA-bd_sf"/>
</dbReference>
<comment type="caution">
    <text evidence="5">The sequence shown here is derived from an EMBL/GenBank/DDBJ whole genome shotgun (WGS) entry which is preliminary data.</text>
</comment>
<dbReference type="PANTHER" id="PTHR30154">
    <property type="entry name" value="LEUCINE-RESPONSIVE REGULATORY PROTEIN"/>
    <property type="match status" value="1"/>
</dbReference>
<dbReference type="Pfam" id="PF13404">
    <property type="entry name" value="HTH_AsnC-type"/>
    <property type="match status" value="1"/>
</dbReference>
<dbReference type="Proteomes" id="UP000029995">
    <property type="component" value="Unassembled WGS sequence"/>
</dbReference>
<reference evidence="5 6" key="1">
    <citation type="submission" date="2014-01" db="EMBL/GenBank/DDBJ databases">
        <title>Genome sequence determination for a cystic fibrosis isolate, Inquilinus limosus.</title>
        <authorList>
            <person name="Pino M."/>
            <person name="Di Conza J."/>
            <person name="Gutkind G."/>
        </authorList>
    </citation>
    <scope>NUCLEOTIDE SEQUENCE [LARGE SCALE GENOMIC DNA]</scope>
    <source>
        <strain evidence="5 6">MP06</strain>
    </source>
</reference>
<dbReference type="InterPro" id="IPR036388">
    <property type="entry name" value="WH-like_DNA-bd_sf"/>
</dbReference>
<dbReference type="InterPro" id="IPR019887">
    <property type="entry name" value="Tscrpt_reg_AsnC/Lrp_C"/>
</dbReference>
<evidence type="ECO:0000256" key="2">
    <source>
        <dbReference type="ARBA" id="ARBA00023125"/>
    </source>
</evidence>
<organism evidence="5 6">
    <name type="scientific">Inquilinus limosus MP06</name>
    <dbReference type="NCBI Taxonomy" id="1398085"/>
    <lineage>
        <taxon>Bacteria</taxon>
        <taxon>Pseudomonadati</taxon>
        <taxon>Pseudomonadota</taxon>
        <taxon>Alphaproteobacteria</taxon>
        <taxon>Rhodospirillales</taxon>
        <taxon>Rhodospirillaceae</taxon>
        <taxon>Inquilinus</taxon>
    </lineage>
</organism>
<dbReference type="RefSeq" id="WP_034847386.1">
    <property type="nucleotide sequence ID" value="NZ_JANX01000676.1"/>
</dbReference>
<dbReference type="SMART" id="SM00344">
    <property type="entry name" value="HTH_ASNC"/>
    <property type="match status" value="1"/>
</dbReference>
<dbReference type="SUPFAM" id="SSF46785">
    <property type="entry name" value="Winged helix' DNA-binding domain"/>
    <property type="match status" value="1"/>
</dbReference>
<keyword evidence="3" id="KW-0804">Transcription</keyword>
<accession>A0A0A0CZA3</accession>